<reference evidence="4 5" key="1">
    <citation type="submission" date="2020-04" db="EMBL/GenBank/DDBJ databases">
        <authorList>
            <person name="Wallbank WR R."/>
            <person name="Pardo Diaz C."/>
            <person name="Kozak K."/>
            <person name="Martin S."/>
            <person name="Jiggins C."/>
            <person name="Moest M."/>
            <person name="Warren A I."/>
            <person name="Byers J.R.P. K."/>
            <person name="Montejo-Kovacevich G."/>
            <person name="Yen C E."/>
        </authorList>
    </citation>
    <scope>NUCLEOTIDE SEQUENCE [LARGE SCALE GENOMIC DNA]</scope>
</reference>
<feature type="compositionally biased region" description="Acidic residues" evidence="1">
    <location>
        <begin position="401"/>
        <end position="416"/>
    </location>
</feature>
<accession>A0A8S1BEJ4</accession>
<evidence type="ECO:0000256" key="1">
    <source>
        <dbReference type="SAM" id="MobiDB-lite"/>
    </source>
</evidence>
<dbReference type="PROSITE" id="PS50096">
    <property type="entry name" value="IQ"/>
    <property type="match status" value="1"/>
</dbReference>
<feature type="compositionally biased region" description="Polar residues" evidence="1">
    <location>
        <begin position="391"/>
        <end position="400"/>
    </location>
</feature>
<dbReference type="Proteomes" id="UP000494106">
    <property type="component" value="Unassembled WGS sequence"/>
</dbReference>
<dbReference type="EMBL" id="CADEBC010000522">
    <property type="protein sequence ID" value="CAB3244990.1"/>
    <property type="molecule type" value="Genomic_DNA"/>
</dbReference>
<dbReference type="AlphaFoldDB" id="A0A8S1BEJ4"/>
<dbReference type="EMBL" id="CADEBD010000857">
    <property type="protein sequence ID" value="CAB3260483.1"/>
    <property type="molecule type" value="Genomic_DNA"/>
</dbReference>
<comment type="caution">
    <text evidence="3">The sequence shown here is derived from an EMBL/GenBank/DDBJ whole genome shotgun (WGS) entry which is preliminary data.</text>
</comment>
<gene>
    <name evidence="2" type="ORF">APLA_LOCUS10249</name>
    <name evidence="3" type="ORF">APLA_LOCUS16987</name>
</gene>
<feature type="region of interest" description="Disordered" evidence="1">
    <location>
        <begin position="389"/>
        <end position="416"/>
    </location>
</feature>
<dbReference type="CDD" id="cd12084">
    <property type="entry name" value="DD_RII_PKA-like"/>
    <property type="match status" value="1"/>
</dbReference>
<organism evidence="3 5">
    <name type="scientific">Arctia plantaginis</name>
    <name type="common">Wood tiger moth</name>
    <name type="synonym">Phalaena plantaginis</name>
    <dbReference type="NCBI Taxonomy" id="874455"/>
    <lineage>
        <taxon>Eukaryota</taxon>
        <taxon>Metazoa</taxon>
        <taxon>Ecdysozoa</taxon>
        <taxon>Arthropoda</taxon>
        <taxon>Hexapoda</taxon>
        <taxon>Insecta</taxon>
        <taxon>Pterygota</taxon>
        <taxon>Neoptera</taxon>
        <taxon>Endopterygota</taxon>
        <taxon>Lepidoptera</taxon>
        <taxon>Glossata</taxon>
        <taxon>Ditrysia</taxon>
        <taxon>Noctuoidea</taxon>
        <taxon>Erebidae</taxon>
        <taxon>Arctiinae</taxon>
        <taxon>Arctia</taxon>
    </lineage>
</organism>
<protein>
    <recommendedName>
        <fullName evidence="6">RIIa domain-containing protein</fullName>
    </recommendedName>
</protein>
<dbReference type="SUPFAM" id="SSF47391">
    <property type="entry name" value="Dimerization-anchoring domain of cAMP-dependent PK regulatory subunit"/>
    <property type="match status" value="1"/>
</dbReference>
<evidence type="ECO:0000313" key="4">
    <source>
        <dbReference type="Proteomes" id="UP000494106"/>
    </source>
</evidence>
<dbReference type="OrthoDB" id="26525at2759"/>
<keyword evidence="4" id="KW-1185">Reference proteome</keyword>
<evidence type="ECO:0000313" key="2">
    <source>
        <dbReference type="EMBL" id="CAB3244990.1"/>
    </source>
</evidence>
<sequence>MNELLQKHGCSNVFTVPEGLKELMSDITREVLRVQPIKLLDFIANYLSALIITREHGIMAVSILDDLCDCRPSVSEHLLQLGLERPQAATLSEIIKTEIELIEPVPGKENIKEYLILKKLLTKVPMDEELSAKVCQVVRNAYRDFWYRKDLLKKGMKKTPEEPWEIAAQHTLELYKKTKPSLVELHRATEKIQAAYKGYHIRRNVLTHLLPKKDKKYGRKVDLSGPPLDVAASREIDLGPVVNIRTCIKEDNVDKLFDEEKKKKLGIHYDPLKTITHEEDLRAPSKKGVKLFGDFVDEDEDEDKPYESRANVVDETLHVDKEALEADEKQMARGTRISFSGIPEVISKHERIEDTLAEVPEERVEHLGFDEDFQYEVPEDIGEVYDDYTESGAQSAPDTADNTDVEDLTVDGEGGE</sequence>
<evidence type="ECO:0000313" key="3">
    <source>
        <dbReference type="EMBL" id="CAB3260483.1"/>
    </source>
</evidence>
<dbReference type="Gene3D" id="1.20.890.10">
    <property type="entry name" value="cAMP-dependent protein kinase regulatory subunit, dimerization-anchoring domain"/>
    <property type="match status" value="1"/>
</dbReference>
<evidence type="ECO:0000313" key="5">
    <source>
        <dbReference type="Proteomes" id="UP000494256"/>
    </source>
</evidence>
<name>A0A8S1BEJ4_ARCPL</name>
<proteinExistence type="predicted"/>
<dbReference type="Proteomes" id="UP000494256">
    <property type="component" value="Unassembled WGS sequence"/>
</dbReference>
<evidence type="ECO:0008006" key="6">
    <source>
        <dbReference type="Google" id="ProtNLM"/>
    </source>
</evidence>